<evidence type="ECO:0008006" key="6">
    <source>
        <dbReference type="Google" id="ProtNLM"/>
    </source>
</evidence>
<dbReference type="Gene3D" id="1.10.150.250">
    <property type="entry name" value="Flavinator of succinate dehydrogenase"/>
    <property type="match status" value="1"/>
</dbReference>
<dbReference type="Pfam" id="PF03937">
    <property type="entry name" value="Sdh5"/>
    <property type="match status" value="1"/>
</dbReference>
<dbReference type="PANTHER" id="PTHR12469:SF2">
    <property type="entry name" value="SUCCINATE DEHYDROGENASE ASSEMBLY FACTOR 2, MITOCHONDRIAL"/>
    <property type="match status" value="1"/>
</dbReference>
<proteinExistence type="predicted"/>
<keyword evidence="1" id="KW-0496">Mitochondrion</keyword>
<organism evidence="4 5">
    <name type="scientific">Riccia sorocarpa</name>
    <dbReference type="NCBI Taxonomy" id="122646"/>
    <lineage>
        <taxon>Eukaryota</taxon>
        <taxon>Viridiplantae</taxon>
        <taxon>Streptophyta</taxon>
        <taxon>Embryophyta</taxon>
        <taxon>Marchantiophyta</taxon>
        <taxon>Marchantiopsida</taxon>
        <taxon>Marchantiidae</taxon>
        <taxon>Marchantiales</taxon>
        <taxon>Ricciaceae</taxon>
        <taxon>Riccia</taxon>
    </lineage>
</organism>
<dbReference type="FunFam" id="1.10.150.250:FF:000004">
    <property type="entry name" value="Succinate dehydrogenase assembly factor 2, mitochondrial"/>
    <property type="match status" value="1"/>
</dbReference>
<name>A0ABD3GWT4_9MARC</name>
<evidence type="ECO:0000256" key="1">
    <source>
        <dbReference type="ARBA" id="ARBA00023128"/>
    </source>
</evidence>
<gene>
    <name evidence="4" type="ORF">R1sor_000864</name>
</gene>
<feature type="compositionally biased region" description="Gly residues" evidence="3">
    <location>
        <begin position="175"/>
        <end position="184"/>
    </location>
</feature>
<keyword evidence="2" id="KW-0143">Chaperone</keyword>
<dbReference type="PANTHER" id="PTHR12469">
    <property type="entry name" value="PROTEIN EMI5 HOMOLOG, MITOCHONDRIAL"/>
    <property type="match status" value="1"/>
</dbReference>
<protein>
    <recommendedName>
        <fullName evidence="6">Succinate dehydrogenase assembly factor 2, mitochondrial</fullName>
    </recommendedName>
</protein>
<keyword evidence="5" id="KW-1185">Reference proteome</keyword>
<reference evidence="4 5" key="1">
    <citation type="submission" date="2024-09" db="EMBL/GenBank/DDBJ databases">
        <title>Chromosome-scale assembly of Riccia sorocarpa.</title>
        <authorList>
            <person name="Paukszto L."/>
        </authorList>
    </citation>
    <scope>NUCLEOTIDE SEQUENCE [LARGE SCALE GENOMIC DNA]</scope>
    <source>
        <strain evidence="4">LP-2024</strain>
        <tissue evidence="4">Aerial parts of the thallus</tissue>
    </source>
</reference>
<sequence>MFARGGRIAVALLSRRLTAQVRPIAIGSCLPGNVLPSYQVKHLDKENVLRRDFSSEVMGGPVNEERRRLLNRILYRSKQRGYLELDLLLGKWAQENIYNLDESQLGALVEVLDEENPDLWKWLSGQDQIPEKFQSNPVFIAIHKKVQDRLEKHASEETRAKPGAPWVRGWDDIGKGGSPKLGNQ</sequence>
<evidence type="ECO:0000256" key="3">
    <source>
        <dbReference type="SAM" id="MobiDB-lite"/>
    </source>
</evidence>
<evidence type="ECO:0000313" key="4">
    <source>
        <dbReference type="EMBL" id="KAL3682842.1"/>
    </source>
</evidence>
<dbReference type="InterPro" id="IPR036714">
    <property type="entry name" value="SDH_sf"/>
</dbReference>
<feature type="region of interest" description="Disordered" evidence="3">
    <location>
        <begin position="151"/>
        <end position="184"/>
    </location>
</feature>
<dbReference type="Proteomes" id="UP001633002">
    <property type="component" value="Unassembled WGS sequence"/>
</dbReference>
<accession>A0ABD3GWT4</accession>
<evidence type="ECO:0000256" key="2">
    <source>
        <dbReference type="ARBA" id="ARBA00023186"/>
    </source>
</evidence>
<evidence type="ECO:0000313" key="5">
    <source>
        <dbReference type="Proteomes" id="UP001633002"/>
    </source>
</evidence>
<feature type="compositionally biased region" description="Basic and acidic residues" evidence="3">
    <location>
        <begin position="151"/>
        <end position="160"/>
    </location>
</feature>
<comment type="caution">
    <text evidence="4">The sequence shown here is derived from an EMBL/GenBank/DDBJ whole genome shotgun (WGS) entry which is preliminary data.</text>
</comment>
<dbReference type="InterPro" id="IPR005631">
    <property type="entry name" value="SDH"/>
</dbReference>
<dbReference type="AlphaFoldDB" id="A0ABD3GWT4"/>
<dbReference type="SUPFAM" id="SSF109910">
    <property type="entry name" value="YgfY-like"/>
    <property type="match status" value="1"/>
</dbReference>
<dbReference type="EMBL" id="JBJQOH010000006">
    <property type="protein sequence ID" value="KAL3682842.1"/>
    <property type="molecule type" value="Genomic_DNA"/>
</dbReference>